<dbReference type="GO" id="GO:0009986">
    <property type="term" value="C:cell surface"/>
    <property type="evidence" value="ECO:0007669"/>
    <property type="project" value="TreeGrafter"/>
</dbReference>
<keyword evidence="11" id="KW-0325">Glycoprotein</keyword>
<gene>
    <name evidence="15" type="primary">C05D9.3</name>
    <name evidence="15" type="ORF">T11_1897</name>
</gene>
<dbReference type="Gene3D" id="3.30.1680.10">
    <property type="entry name" value="ligand-binding face of the semaphorins, domain 2"/>
    <property type="match status" value="1"/>
</dbReference>
<dbReference type="Gene3D" id="2.60.40.1510">
    <property type="entry name" value="ntegrin, alpha v. Chain A, domain 3"/>
    <property type="match status" value="1"/>
</dbReference>
<evidence type="ECO:0000256" key="5">
    <source>
        <dbReference type="ARBA" id="ARBA00022729"/>
    </source>
</evidence>
<dbReference type="InterPro" id="IPR002369">
    <property type="entry name" value="Integrin_bsu_VWA"/>
</dbReference>
<feature type="region of interest" description="Disordered" evidence="13">
    <location>
        <begin position="155"/>
        <end position="209"/>
    </location>
</feature>
<dbReference type="InterPro" id="IPR012677">
    <property type="entry name" value="Nucleotide-bd_a/b_plait_sf"/>
</dbReference>
<keyword evidence="7" id="KW-1133">Transmembrane helix</keyword>
<feature type="compositionally biased region" description="Basic residues" evidence="13">
    <location>
        <begin position="168"/>
        <end position="187"/>
    </location>
</feature>
<evidence type="ECO:0000256" key="7">
    <source>
        <dbReference type="ARBA" id="ARBA00022989"/>
    </source>
</evidence>
<dbReference type="InterPro" id="IPR057243">
    <property type="entry name" value="Integrin_I-EGF_CS"/>
</dbReference>
<dbReference type="InterPro" id="IPR033760">
    <property type="entry name" value="Integrin_beta_N"/>
</dbReference>
<dbReference type="GO" id="GO:0007160">
    <property type="term" value="P:cell-matrix adhesion"/>
    <property type="evidence" value="ECO:0007669"/>
    <property type="project" value="TreeGrafter"/>
</dbReference>
<name>A0A0V1HIC5_9BILA</name>
<dbReference type="PRINTS" id="PR01186">
    <property type="entry name" value="INTEGRINB"/>
</dbReference>
<evidence type="ECO:0000256" key="6">
    <source>
        <dbReference type="ARBA" id="ARBA00022737"/>
    </source>
</evidence>
<dbReference type="Pfam" id="PF07974">
    <property type="entry name" value="EGF_2"/>
    <property type="match status" value="2"/>
</dbReference>
<evidence type="ECO:0000256" key="11">
    <source>
        <dbReference type="ARBA" id="ARBA00023180"/>
    </source>
</evidence>
<dbReference type="Pfam" id="PF23105">
    <property type="entry name" value="EGF_integrin"/>
    <property type="match status" value="1"/>
</dbReference>
<evidence type="ECO:0000313" key="15">
    <source>
        <dbReference type="EMBL" id="KRZ10419.1"/>
    </source>
</evidence>
<dbReference type="SUPFAM" id="SSF57196">
    <property type="entry name" value="EGF/Laminin"/>
    <property type="match status" value="2"/>
</dbReference>
<dbReference type="EMBL" id="JYDP01000060">
    <property type="protein sequence ID" value="KRZ10419.1"/>
    <property type="molecule type" value="Genomic_DNA"/>
</dbReference>
<keyword evidence="5" id="KW-0732">Signal</keyword>
<organism evidence="15 16">
    <name type="scientific">Trichinella zimbabwensis</name>
    <dbReference type="NCBI Taxonomy" id="268475"/>
    <lineage>
        <taxon>Eukaryota</taxon>
        <taxon>Metazoa</taxon>
        <taxon>Ecdysozoa</taxon>
        <taxon>Nematoda</taxon>
        <taxon>Enoplea</taxon>
        <taxon>Dorylaimia</taxon>
        <taxon>Trichinellida</taxon>
        <taxon>Trichinellidae</taxon>
        <taxon>Trichinella</taxon>
    </lineage>
</organism>
<evidence type="ECO:0000256" key="4">
    <source>
        <dbReference type="ARBA" id="ARBA00022692"/>
    </source>
</evidence>
<keyword evidence="16" id="KW-1185">Reference proteome</keyword>
<dbReference type="SMART" id="SM00187">
    <property type="entry name" value="INB"/>
    <property type="match status" value="1"/>
</dbReference>
<keyword evidence="8" id="KW-0401">Integrin</keyword>
<reference evidence="15 16" key="1">
    <citation type="submission" date="2015-01" db="EMBL/GenBank/DDBJ databases">
        <title>Evolution of Trichinella species and genotypes.</title>
        <authorList>
            <person name="Korhonen P.K."/>
            <person name="Edoardo P."/>
            <person name="Giuseppe L.R."/>
            <person name="Gasser R.B."/>
        </authorList>
    </citation>
    <scope>NUCLEOTIDE SEQUENCE [LARGE SCALE GENOMIC DNA]</scope>
    <source>
        <strain evidence="15">ISS1029</strain>
    </source>
</reference>
<dbReference type="GO" id="GO:0000398">
    <property type="term" value="P:mRNA splicing, via spliceosome"/>
    <property type="evidence" value="ECO:0007669"/>
    <property type="project" value="InterPro"/>
</dbReference>
<evidence type="ECO:0000256" key="10">
    <source>
        <dbReference type="ARBA" id="ARBA00023157"/>
    </source>
</evidence>
<evidence type="ECO:0000256" key="3">
    <source>
        <dbReference type="ARBA" id="ARBA00022536"/>
    </source>
</evidence>
<dbReference type="SUPFAM" id="SSF69179">
    <property type="entry name" value="Integrin domains"/>
    <property type="match status" value="1"/>
</dbReference>
<dbReference type="InterPro" id="IPR000504">
    <property type="entry name" value="RRM_dom"/>
</dbReference>
<dbReference type="GO" id="GO:0098609">
    <property type="term" value="P:cell-cell adhesion"/>
    <property type="evidence" value="ECO:0007669"/>
    <property type="project" value="TreeGrafter"/>
</dbReference>
<dbReference type="FunFam" id="2.10.25.10:FF:000036">
    <property type="entry name" value="Integrin beta"/>
    <property type="match status" value="1"/>
</dbReference>
<dbReference type="InterPro" id="IPR032695">
    <property type="entry name" value="Integrin_dom_sf"/>
</dbReference>
<dbReference type="InterPro" id="IPR013111">
    <property type="entry name" value="EGF_extracell"/>
</dbReference>
<dbReference type="SMART" id="SM00360">
    <property type="entry name" value="RRM"/>
    <property type="match status" value="1"/>
</dbReference>
<evidence type="ECO:0000256" key="2">
    <source>
        <dbReference type="ARBA" id="ARBA00007449"/>
    </source>
</evidence>
<accession>A0A0V1HIC5</accession>
<feature type="domain" description="RRM" evidence="14">
    <location>
        <begin position="38"/>
        <end position="116"/>
    </location>
</feature>
<dbReference type="SUPFAM" id="SSF54928">
    <property type="entry name" value="RNA-binding domain, RBD"/>
    <property type="match status" value="1"/>
</dbReference>
<evidence type="ECO:0000256" key="13">
    <source>
        <dbReference type="SAM" id="MobiDB-lite"/>
    </source>
</evidence>
<keyword evidence="3" id="KW-0245">EGF-like domain</keyword>
<evidence type="ECO:0000256" key="8">
    <source>
        <dbReference type="ARBA" id="ARBA00023037"/>
    </source>
</evidence>
<dbReference type="InterPro" id="IPR035979">
    <property type="entry name" value="RBD_domain_sf"/>
</dbReference>
<dbReference type="FunFam" id="3.30.70.330:FF:000962">
    <property type="entry name" value="RBMX2 ortholog"/>
    <property type="match status" value="1"/>
</dbReference>
<dbReference type="Pfam" id="PF17205">
    <property type="entry name" value="PSI_integrin"/>
    <property type="match status" value="1"/>
</dbReference>
<dbReference type="InterPro" id="IPR015812">
    <property type="entry name" value="Integrin_bsu"/>
</dbReference>
<dbReference type="CDD" id="cd12411">
    <property type="entry name" value="RRM_ist3_like"/>
    <property type="match status" value="1"/>
</dbReference>
<evidence type="ECO:0000313" key="16">
    <source>
        <dbReference type="Proteomes" id="UP000055024"/>
    </source>
</evidence>
<keyword evidence="9" id="KW-0472">Membrane</keyword>
<evidence type="ECO:0000256" key="12">
    <source>
        <dbReference type="PROSITE-ProRule" id="PRU00176"/>
    </source>
</evidence>
<proteinExistence type="inferred from homology"/>
<evidence type="ECO:0000256" key="9">
    <source>
        <dbReference type="ARBA" id="ARBA00023136"/>
    </source>
</evidence>
<dbReference type="GO" id="GO:0005178">
    <property type="term" value="F:integrin binding"/>
    <property type="evidence" value="ECO:0007669"/>
    <property type="project" value="TreeGrafter"/>
</dbReference>
<dbReference type="GO" id="GO:0005925">
    <property type="term" value="C:focal adhesion"/>
    <property type="evidence" value="ECO:0007669"/>
    <property type="project" value="TreeGrafter"/>
</dbReference>
<dbReference type="InterPro" id="IPR057073">
    <property type="entry name" value="EGF_integrin_2"/>
</dbReference>
<evidence type="ECO:0000256" key="1">
    <source>
        <dbReference type="ARBA" id="ARBA00004479"/>
    </source>
</evidence>
<comment type="similarity">
    <text evidence="2">Belongs to the integrin beta chain family.</text>
</comment>
<comment type="subcellular location">
    <subcellularLocation>
        <location evidence="1">Membrane</location>
        <topology evidence="1">Single-pass type I membrane protein</topology>
    </subcellularLocation>
</comment>
<dbReference type="SUPFAM" id="SSF103575">
    <property type="entry name" value="Plexin repeat"/>
    <property type="match status" value="1"/>
</dbReference>
<dbReference type="PANTHER" id="PTHR10082:SF60">
    <property type="entry name" value="INTEGRIN BETA-PS"/>
    <property type="match status" value="1"/>
</dbReference>
<dbReference type="Gene3D" id="2.10.25.10">
    <property type="entry name" value="Laminin"/>
    <property type="match status" value="3"/>
</dbReference>
<dbReference type="OrthoDB" id="410592at2759"/>
<protein>
    <submittedName>
        <fullName evidence="15">RNA-binding motif protein, X-linked 2</fullName>
    </submittedName>
</protein>
<dbReference type="GO" id="GO:0008305">
    <property type="term" value="C:integrin complex"/>
    <property type="evidence" value="ECO:0007669"/>
    <property type="project" value="TreeGrafter"/>
</dbReference>
<dbReference type="AlphaFoldDB" id="A0A0V1HIC5"/>
<dbReference type="Proteomes" id="UP000055024">
    <property type="component" value="Unassembled WGS sequence"/>
</dbReference>
<dbReference type="PANTHER" id="PTHR10082">
    <property type="entry name" value="INTEGRIN BETA SUBUNIT"/>
    <property type="match status" value="1"/>
</dbReference>
<dbReference type="STRING" id="268475.A0A0V1HIC5"/>
<dbReference type="PROSITE" id="PS50102">
    <property type="entry name" value="RRM"/>
    <property type="match status" value="1"/>
</dbReference>
<sequence>MNPITNVKNLNKINERELQLGLAGKSDRSWHQKYKDSAWIFVGGLPFQLSEGDIICVFSQYGEIVQLNLIRDKKTGKSRGFCFLCYEDQRSTVLAVDNFNGIKLLGRIIRVDHVENYRVPKERGDEDEITKKLWLEGCAPSTSFAPVKEVPIKEEHSDDDFSEEAVIHKKKDSKKKHKHKSKSKVKRERSPSPLLELDPSQVFQSSKEKKPTNPALLIEKERKALLLASGEEIGMEKLNERLNRLERKELPAFDRTKLKQEEAFLPRRYKAYKICIESSYLSVNSFALYSNLLIDYDAIVEKHRCYRVLAYICVEKLSQPVPWPSASVEAAALARLRRLVAQISLLLFTDAISGITMAPPTRCKPFFSLLASYFFCFLFATTITDAKRSPAQLCKTTSAQISCGQCIKQHPDCAWCADPNYDSISRCEQYESLIQKCHREYVEHPTNQIDFPQNAEIGSTRRDPHSGANVRTQLQPQQVSLAIKPGETVSFSLRYWHQDRDTRDIYVLNSETDSLGVSIEYEAECRGIVQPGNHCSSVSQSDTVMFNVSVRLKECRSSGGSVISVGIGGVREVVALYINPICSCDCERLDSQVHISPQCGNRGNLVCGACVCLPGSAGSQCECNVASGTVSAIELLNQCRQSPSDPPCSDRGQCHCGSCTCDSPEIYSGKYCQCDDTSCPSSGTELCSGHGRCECGICKCESGWSGSACDCPTDDMHCIAKNGLVCAGHGSCECGECVCKDKYSGPTCEHCADCEDEFSEHDDDDYLRMLTDHNNGENGNQVDGSVISEPIAKDAPAAAAAAAVSSLSANAALLVLHILLFSLVNRRLTLLPTAASWLGSIF</sequence>
<dbReference type="PROSITE" id="PS00243">
    <property type="entry name" value="I_EGF_1"/>
    <property type="match status" value="1"/>
</dbReference>
<dbReference type="GO" id="GO:0003723">
    <property type="term" value="F:RNA binding"/>
    <property type="evidence" value="ECO:0007669"/>
    <property type="project" value="UniProtKB-UniRule"/>
</dbReference>
<comment type="caution">
    <text evidence="15">The sequence shown here is derived from an EMBL/GenBank/DDBJ whole genome shotgun (WGS) entry which is preliminary data.</text>
</comment>
<keyword evidence="10" id="KW-1015">Disulfide bond</keyword>
<dbReference type="PROSITE" id="PS52047">
    <property type="entry name" value="I_EGF_2"/>
    <property type="match status" value="2"/>
</dbReference>
<keyword evidence="4" id="KW-0812">Transmembrane</keyword>
<dbReference type="InterPro" id="IPR045844">
    <property type="entry name" value="RRM_Ist3-like"/>
</dbReference>
<dbReference type="Gene3D" id="3.30.70.330">
    <property type="match status" value="1"/>
</dbReference>
<evidence type="ECO:0000259" key="14">
    <source>
        <dbReference type="PROSITE" id="PS50102"/>
    </source>
</evidence>
<keyword evidence="12" id="KW-0694">RNA-binding</keyword>
<dbReference type="GO" id="GO:0007229">
    <property type="term" value="P:integrin-mediated signaling pathway"/>
    <property type="evidence" value="ECO:0007669"/>
    <property type="project" value="UniProtKB-KW"/>
</dbReference>
<keyword evidence="6" id="KW-0677">Repeat</keyword>
<dbReference type="Pfam" id="PF00076">
    <property type="entry name" value="RRM_1"/>
    <property type="match status" value="1"/>
</dbReference>
<dbReference type="GO" id="GO:0033627">
    <property type="term" value="P:cell adhesion mediated by integrin"/>
    <property type="evidence" value="ECO:0007669"/>
    <property type="project" value="TreeGrafter"/>
</dbReference>
<dbReference type="GO" id="GO:0016477">
    <property type="term" value="P:cell migration"/>
    <property type="evidence" value="ECO:0007669"/>
    <property type="project" value="TreeGrafter"/>
</dbReference>